<keyword evidence="1" id="KW-0472">Membrane</keyword>
<reference evidence="2" key="1">
    <citation type="journal article" date="2020" name="mSystems">
        <title>Genome- and Community-Level Interaction Insights into Carbon Utilization and Element Cycling Functions of Hydrothermarchaeota in Hydrothermal Sediment.</title>
        <authorList>
            <person name="Zhou Z."/>
            <person name="Liu Y."/>
            <person name="Xu W."/>
            <person name="Pan J."/>
            <person name="Luo Z.H."/>
            <person name="Li M."/>
        </authorList>
    </citation>
    <scope>NUCLEOTIDE SEQUENCE [LARGE SCALE GENOMIC DNA]</scope>
    <source>
        <strain evidence="2">SpSt-243</strain>
    </source>
</reference>
<comment type="caution">
    <text evidence="2">The sequence shown here is derived from an EMBL/GenBank/DDBJ whole genome shotgun (WGS) entry which is preliminary data.</text>
</comment>
<keyword evidence="1" id="KW-1133">Transmembrane helix</keyword>
<keyword evidence="1" id="KW-0812">Transmembrane</keyword>
<gene>
    <name evidence="2" type="ORF">ENP70_14160</name>
</gene>
<sequence>MRLLRQLMSDLRGATAVEYGLIAAIISVALLSGYSAFTGSLLSTFNTVETHFTEANK</sequence>
<feature type="transmembrane region" description="Helical" evidence="1">
    <location>
        <begin position="21"/>
        <end position="42"/>
    </location>
</feature>
<evidence type="ECO:0000313" key="2">
    <source>
        <dbReference type="EMBL" id="HEB44800.1"/>
    </source>
</evidence>
<accession>A0A7C1SYC4</accession>
<evidence type="ECO:0000256" key="1">
    <source>
        <dbReference type="SAM" id="Phobius"/>
    </source>
</evidence>
<organism evidence="2">
    <name type="scientific">Agrobacterium albertimagni</name>
    <dbReference type="NCBI Taxonomy" id="147266"/>
    <lineage>
        <taxon>Bacteria</taxon>
        <taxon>Pseudomonadati</taxon>
        <taxon>Pseudomonadota</taxon>
        <taxon>Alphaproteobacteria</taxon>
        <taxon>Hyphomicrobiales</taxon>
        <taxon>Rhizobiaceae</taxon>
        <taxon>Rhizobium/Agrobacterium group</taxon>
        <taxon>Agrobacterium</taxon>
    </lineage>
</organism>
<dbReference type="Pfam" id="PF04964">
    <property type="entry name" value="Flp_Fap"/>
    <property type="match status" value="1"/>
</dbReference>
<protein>
    <submittedName>
        <fullName evidence="2">Flp family type IVb pilin</fullName>
    </submittedName>
</protein>
<dbReference type="EMBL" id="DSKI01000725">
    <property type="protein sequence ID" value="HEB44800.1"/>
    <property type="molecule type" value="Genomic_DNA"/>
</dbReference>
<name>A0A7C1SYC4_9HYPH</name>
<dbReference type="InterPro" id="IPR007047">
    <property type="entry name" value="Flp_Fap"/>
</dbReference>
<dbReference type="AlphaFoldDB" id="A0A7C1SYC4"/>
<proteinExistence type="predicted"/>